<gene>
    <name evidence="7" type="ORF">RJ40_02735</name>
</gene>
<dbReference type="Proteomes" id="UP001042704">
    <property type="component" value="Chromosome"/>
</dbReference>
<feature type="transmembrane region" description="Helical" evidence="6">
    <location>
        <begin position="52"/>
        <end position="69"/>
    </location>
</feature>
<feature type="transmembrane region" description="Helical" evidence="6">
    <location>
        <begin position="111"/>
        <end position="128"/>
    </location>
</feature>
<reference evidence="7" key="1">
    <citation type="journal article" date="2001" name="Int. J. Syst. Evol. Microbiol.">
        <title>Methanofollis aquaemaris sp. nov., a methanogen isolated from an aquaculture fish pond.</title>
        <authorList>
            <person name="Lai M.C."/>
            <person name="Chen S.C."/>
        </authorList>
    </citation>
    <scope>NUCLEOTIDE SEQUENCE</scope>
    <source>
        <strain evidence="7">N2F9704</strain>
    </source>
</reference>
<dbReference type="GO" id="GO:0005886">
    <property type="term" value="C:plasma membrane"/>
    <property type="evidence" value="ECO:0007669"/>
    <property type="project" value="UniProtKB-SubCell"/>
</dbReference>
<protein>
    <recommendedName>
        <fullName evidence="9">Phosphate-starvation-inducible E-like protein</fullName>
    </recommendedName>
</protein>
<keyword evidence="8" id="KW-1185">Reference proteome</keyword>
<dbReference type="RefSeq" id="WP_265581832.1">
    <property type="nucleotide sequence ID" value="NZ_CP036172.1"/>
</dbReference>
<feature type="transmembrane region" description="Helical" evidence="6">
    <location>
        <begin position="81"/>
        <end position="99"/>
    </location>
</feature>
<evidence type="ECO:0000256" key="2">
    <source>
        <dbReference type="ARBA" id="ARBA00022475"/>
    </source>
</evidence>
<keyword evidence="2" id="KW-1003">Cell membrane</keyword>
<dbReference type="AlphaFoldDB" id="A0A8A3S494"/>
<reference evidence="7" key="2">
    <citation type="submission" date="2019-02" db="EMBL/GenBank/DDBJ databases">
        <authorList>
            <person name="Chen S.-C."/>
            <person name="Chien H.-H."/>
            <person name="Lai M.-C."/>
        </authorList>
    </citation>
    <scope>NUCLEOTIDE SEQUENCE</scope>
    <source>
        <strain evidence="7">N2F9704</strain>
    </source>
</reference>
<feature type="transmembrane region" description="Helical" evidence="6">
    <location>
        <begin position="12"/>
        <end position="40"/>
    </location>
</feature>
<evidence type="ECO:0000256" key="1">
    <source>
        <dbReference type="ARBA" id="ARBA00004651"/>
    </source>
</evidence>
<dbReference type="InterPro" id="IPR020948">
    <property type="entry name" value="P_starv_induced_PsiE-like"/>
</dbReference>
<evidence type="ECO:0000256" key="5">
    <source>
        <dbReference type="ARBA" id="ARBA00023136"/>
    </source>
</evidence>
<organism evidence="7 8">
    <name type="scientific">Methanofollis aquaemaris</name>
    <dbReference type="NCBI Taxonomy" id="126734"/>
    <lineage>
        <taxon>Archaea</taxon>
        <taxon>Methanobacteriati</taxon>
        <taxon>Methanobacteriota</taxon>
        <taxon>Stenosarchaea group</taxon>
        <taxon>Methanomicrobia</taxon>
        <taxon>Methanomicrobiales</taxon>
        <taxon>Methanomicrobiaceae</taxon>
        <taxon>Methanofollis</taxon>
    </lineage>
</organism>
<evidence type="ECO:0000256" key="3">
    <source>
        <dbReference type="ARBA" id="ARBA00022692"/>
    </source>
</evidence>
<dbReference type="KEGG" id="maqe:RJ40_02735"/>
<accession>A0A8A3S494</accession>
<keyword evidence="3 6" id="KW-0812">Transmembrane</keyword>
<dbReference type="EMBL" id="CP036172">
    <property type="protein sequence ID" value="QSZ66490.1"/>
    <property type="molecule type" value="Genomic_DNA"/>
</dbReference>
<name>A0A8A3S494_9EURY</name>
<dbReference type="GeneID" id="76423245"/>
<proteinExistence type="predicted"/>
<evidence type="ECO:0008006" key="9">
    <source>
        <dbReference type="Google" id="ProtNLM"/>
    </source>
</evidence>
<evidence type="ECO:0000313" key="8">
    <source>
        <dbReference type="Proteomes" id="UP001042704"/>
    </source>
</evidence>
<comment type="subcellular location">
    <subcellularLocation>
        <location evidence="1">Cell membrane</location>
        <topology evidence="1">Multi-pass membrane protein</topology>
    </subcellularLocation>
</comment>
<sequence>MLKALDTYQKGIYYILIGLLAIIIGFSVIELAILTIQGLFYQSALRLENHEIIGVFGLFLLVLIGLELMETIRAYVEDHRVHVEVIMLVAIIAVARKIIILESEEANEFSLIGIGFVIIALACGYYLIKKARNTDKETITEPCLQK</sequence>
<evidence type="ECO:0000313" key="7">
    <source>
        <dbReference type="EMBL" id="QSZ66490.1"/>
    </source>
</evidence>
<keyword evidence="5 6" id="KW-0472">Membrane</keyword>
<dbReference type="Pfam" id="PF06146">
    <property type="entry name" value="PsiE"/>
    <property type="match status" value="1"/>
</dbReference>
<keyword evidence="4 6" id="KW-1133">Transmembrane helix</keyword>
<evidence type="ECO:0000256" key="4">
    <source>
        <dbReference type="ARBA" id="ARBA00022989"/>
    </source>
</evidence>
<evidence type="ECO:0000256" key="6">
    <source>
        <dbReference type="SAM" id="Phobius"/>
    </source>
</evidence>